<dbReference type="InterPro" id="IPR011990">
    <property type="entry name" value="TPR-like_helical_dom_sf"/>
</dbReference>
<dbReference type="PANTHER" id="PTHR35807">
    <property type="entry name" value="TRANSCRIPTIONAL REGULATOR REDD-RELATED"/>
    <property type="match status" value="1"/>
</dbReference>
<reference evidence="8 9" key="1">
    <citation type="submission" date="2021-01" db="EMBL/GenBank/DDBJ databases">
        <title>Whole genome shotgun sequence of Plantactinospora endophytica NBRC 110450.</title>
        <authorList>
            <person name="Komaki H."/>
            <person name="Tamura T."/>
        </authorList>
    </citation>
    <scope>NUCLEOTIDE SEQUENCE [LARGE SCALE GENOMIC DNA]</scope>
    <source>
        <strain evidence="8 9">NBRC 110450</strain>
    </source>
</reference>
<dbReference type="Gene3D" id="3.40.50.300">
    <property type="entry name" value="P-loop containing nucleotide triphosphate hydrolases"/>
    <property type="match status" value="1"/>
</dbReference>
<dbReference type="EMBL" id="BONW01000016">
    <property type="protein sequence ID" value="GIG88593.1"/>
    <property type="molecule type" value="Genomic_DNA"/>
</dbReference>
<dbReference type="Pfam" id="PF13424">
    <property type="entry name" value="TPR_12"/>
    <property type="match status" value="1"/>
</dbReference>
<comment type="caution">
    <text evidence="8">The sequence shown here is derived from an EMBL/GenBank/DDBJ whole genome shotgun (WGS) entry which is preliminary data.</text>
</comment>
<dbReference type="SMART" id="SM00028">
    <property type="entry name" value="TPR"/>
    <property type="match status" value="5"/>
</dbReference>
<comment type="similarity">
    <text evidence="1">Belongs to the AfsR/DnrI/RedD regulatory family.</text>
</comment>
<dbReference type="InterPro" id="IPR001867">
    <property type="entry name" value="OmpR/PhoB-type_DNA-bd"/>
</dbReference>
<keyword evidence="4" id="KW-0804">Transcription</keyword>
<evidence type="ECO:0000256" key="2">
    <source>
        <dbReference type="ARBA" id="ARBA00023015"/>
    </source>
</evidence>
<dbReference type="SMART" id="SM01043">
    <property type="entry name" value="BTAD"/>
    <property type="match status" value="1"/>
</dbReference>
<sequence>MPEIWFGVLGPLEVRIAGAAVAVPDGRPRQLLTALLLNANQFVSVESLMDLLWRENEAPPTARKAVQVYMSKLRQLFADVPQVAVRASRHGYRLDVPADALDLRRFRDIAARAAAAPPGSADPDATARLLAEALDLWRGPALAELTGTARGQRLSAALGEERIVATEARLDALLRAGAHRQVAGEAAQLLAEHPLRERLRGQLMIALYRCGRQAEALSVFEAGRQLLREDLGLDPGRELRDLHVAILNGTVEHLVPRVAATANLRPTPLAVQPVVPAQLPTDLPSFVGRTSYLDQLDGLVAAWSGRPSAPLVVSLTGTAGIGKTTLAVHWAHRIRHRFPDGQLYVNLRGFDPGAAPTSPGEAIQGFLDALPAPAGRIPLGLTAQTGLYRSLLADRRVLIVLDNARDAEQIRPLLPGASASLVVVTSRNRLTSLVTAEGAQPVRVDLLTAAESRELLAARLAPHRLAAEPEALDRIVGHCARLPLALAIVAARAATNPEFRLAAIAAELGEARGNLDVFDDGDRATDVRAAFSWSYRTLGPPSQRLFRLLGLHPGGIGTAAGAASLAGVPAERVRPLLTELARAHLITEPTPGRYGMHDLLRAYARELVDGHEPEPARRAAVHRLLDHYLHTAHRANRMLYPYRMSITLPDVAPDVAGERLGDKQQALAWFTDERATLLTAVEYAARNGFDGHSWQLAWTLATFLRRGGYWHGKIAAHRAALEAARRLGDRAGEAHMQRGLGVAYAGMLRYDDAHRHLVLALDLFAELADPVQRADVHHGLAWVCDRQGDHETSLHHSLEALALYRRIADLAGLAATLNSVGWTHARLGNYSEALRYCHESLVLCNEYDDDAYRANACDSLGYTYHQLGEDEKAVEHYRRAVELHRGAGSRYYETRTLTRLGDLFAASGDLGGADRVWREALDILTELDHPDAAEVRAKLDGGALAVPDRAG</sequence>
<gene>
    <name evidence="8" type="ORF">Pen02_35290</name>
</gene>
<proteinExistence type="inferred from homology"/>
<evidence type="ECO:0000256" key="3">
    <source>
        <dbReference type="ARBA" id="ARBA00023125"/>
    </source>
</evidence>
<evidence type="ECO:0000256" key="5">
    <source>
        <dbReference type="PROSITE-ProRule" id="PRU00339"/>
    </source>
</evidence>
<dbReference type="SUPFAM" id="SSF48452">
    <property type="entry name" value="TPR-like"/>
    <property type="match status" value="3"/>
</dbReference>
<dbReference type="Gene3D" id="1.10.10.10">
    <property type="entry name" value="Winged helix-like DNA-binding domain superfamily/Winged helix DNA-binding domain"/>
    <property type="match status" value="1"/>
</dbReference>
<dbReference type="InterPro" id="IPR027417">
    <property type="entry name" value="P-loop_NTPase"/>
</dbReference>
<dbReference type="SUPFAM" id="SSF52540">
    <property type="entry name" value="P-loop containing nucleoside triphosphate hydrolases"/>
    <property type="match status" value="1"/>
</dbReference>
<dbReference type="SMART" id="SM00862">
    <property type="entry name" value="Trans_reg_C"/>
    <property type="match status" value="1"/>
</dbReference>
<keyword evidence="5" id="KW-0802">TPR repeat</keyword>
<dbReference type="SUPFAM" id="SSF46894">
    <property type="entry name" value="C-terminal effector domain of the bipartite response regulators"/>
    <property type="match status" value="1"/>
</dbReference>
<dbReference type="PROSITE" id="PS50005">
    <property type="entry name" value="TPR"/>
    <property type="match status" value="1"/>
</dbReference>
<dbReference type="InterPro" id="IPR051677">
    <property type="entry name" value="AfsR-DnrI-RedD_regulator"/>
</dbReference>
<dbReference type="InterPro" id="IPR016032">
    <property type="entry name" value="Sig_transdc_resp-reg_C-effctor"/>
</dbReference>
<dbReference type="Pfam" id="PF03704">
    <property type="entry name" value="BTAD"/>
    <property type="match status" value="1"/>
</dbReference>
<evidence type="ECO:0000313" key="8">
    <source>
        <dbReference type="EMBL" id="GIG88593.1"/>
    </source>
</evidence>
<accession>A0ABQ4E1L8</accession>
<dbReference type="PROSITE" id="PS51755">
    <property type="entry name" value="OMPR_PHOB"/>
    <property type="match status" value="1"/>
</dbReference>
<keyword evidence="2" id="KW-0805">Transcription regulation</keyword>
<evidence type="ECO:0000256" key="1">
    <source>
        <dbReference type="ARBA" id="ARBA00005820"/>
    </source>
</evidence>
<dbReference type="Pfam" id="PF00486">
    <property type="entry name" value="Trans_reg_C"/>
    <property type="match status" value="1"/>
</dbReference>
<dbReference type="RefSeq" id="WP_203867102.1">
    <property type="nucleotide sequence ID" value="NZ_BONW01000016.1"/>
</dbReference>
<dbReference type="InterPro" id="IPR019734">
    <property type="entry name" value="TPR_rpt"/>
</dbReference>
<evidence type="ECO:0000259" key="7">
    <source>
        <dbReference type="PROSITE" id="PS51755"/>
    </source>
</evidence>
<dbReference type="Proteomes" id="UP000646749">
    <property type="component" value="Unassembled WGS sequence"/>
</dbReference>
<dbReference type="Gene3D" id="1.25.40.10">
    <property type="entry name" value="Tetratricopeptide repeat domain"/>
    <property type="match status" value="2"/>
</dbReference>
<feature type="repeat" description="TPR" evidence="5">
    <location>
        <begin position="854"/>
        <end position="887"/>
    </location>
</feature>
<evidence type="ECO:0000256" key="6">
    <source>
        <dbReference type="PROSITE-ProRule" id="PRU01091"/>
    </source>
</evidence>
<dbReference type="InterPro" id="IPR036388">
    <property type="entry name" value="WH-like_DNA-bd_sf"/>
</dbReference>
<keyword evidence="3 6" id="KW-0238">DNA-binding</keyword>
<dbReference type="CDD" id="cd15831">
    <property type="entry name" value="BTAD"/>
    <property type="match status" value="1"/>
</dbReference>
<keyword evidence="9" id="KW-1185">Reference proteome</keyword>
<dbReference type="PANTHER" id="PTHR35807:SF1">
    <property type="entry name" value="TRANSCRIPTIONAL REGULATOR REDD"/>
    <property type="match status" value="1"/>
</dbReference>
<feature type="DNA-binding region" description="OmpR/PhoB-type" evidence="6">
    <location>
        <begin position="1"/>
        <end position="96"/>
    </location>
</feature>
<evidence type="ECO:0000256" key="4">
    <source>
        <dbReference type="ARBA" id="ARBA00023163"/>
    </source>
</evidence>
<evidence type="ECO:0000313" key="9">
    <source>
        <dbReference type="Proteomes" id="UP000646749"/>
    </source>
</evidence>
<organism evidence="8 9">
    <name type="scientific">Plantactinospora endophytica</name>
    <dbReference type="NCBI Taxonomy" id="673535"/>
    <lineage>
        <taxon>Bacteria</taxon>
        <taxon>Bacillati</taxon>
        <taxon>Actinomycetota</taxon>
        <taxon>Actinomycetes</taxon>
        <taxon>Micromonosporales</taxon>
        <taxon>Micromonosporaceae</taxon>
        <taxon>Plantactinospora</taxon>
    </lineage>
</organism>
<protein>
    <submittedName>
        <fullName evidence="8">SARP family transcriptional regulator</fullName>
    </submittedName>
</protein>
<name>A0ABQ4E1L8_9ACTN</name>
<dbReference type="InterPro" id="IPR005158">
    <property type="entry name" value="BTAD"/>
</dbReference>
<dbReference type="PRINTS" id="PR00364">
    <property type="entry name" value="DISEASERSIST"/>
</dbReference>
<feature type="domain" description="OmpR/PhoB-type" evidence="7">
    <location>
        <begin position="1"/>
        <end position="96"/>
    </location>
</feature>